<dbReference type="GO" id="GO:0016740">
    <property type="term" value="F:transferase activity"/>
    <property type="evidence" value="ECO:0007669"/>
    <property type="project" value="UniProtKB-KW"/>
</dbReference>
<dbReference type="AlphaFoldDB" id="A0AAE3VIZ5"/>
<comment type="caution">
    <text evidence="2">The sequence shown here is derived from an EMBL/GenBank/DDBJ whole genome shotgun (WGS) entry which is preliminary data.</text>
</comment>
<evidence type="ECO:0000313" key="3">
    <source>
        <dbReference type="Proteomes" id="UP001238163"/>
    </source>
</evidence>
<keyword evidence="3" id="KW-1185">Reference proteome</keyword>
<sequence length="398" mass="43595">MKILLGGIPLGCDNIGDEAIIACVAAIFRRVLPQAELTVSTAQPEETARKLQLRCVMLYGFGADAKCRAFRRDIGDYDCYVWAGATGLSDYPATGARMLEIAQAAGVKTLLWNVGMNSVLNPAFFEVRGKKRLLLRALSRCSFETFDAVRYYEKVLDRRMRQQLCQVLAKCAAVIVRDQQSRDELCRSGYPAAVVGADSALLLPTAPEEAVPPELSVLADRCLIGVCISAQSPLRDPKRLQACLDDMLAEPGRQVLFIPMNPVTDHAWMADFRRGMARCEQTTLLTGQDDPAVVQLIASRCAVIISSRLHLLILASNVGTPVIGIARGSKIDNFLAALGRRSVGNVNDCDVTRLRADVEELLASPDEFRRANERCRAEWLARLAAAEQCLRATLGRGD</sequence>
<reference evidence="2" key="1">
    <citation type="submission" date="2023-07" db="EMBL/GenBank/DDBJ databases">
        <title>Genomic Encyclopedia of Type Strains, Phase IV (KMG-IV): sequencing the most valuable type-strain genomes for metagenomic binning, comparative biology and taxonomic classification.</title>
        <authorList>
            <person name="Goeker M."/>
        </authorList>
    </citation>
    <scope>NUCLEOTIDE SEQUENCE</scope>
    <source>
        <strain evidence="2">DSM 24202</strain>
    </source>
</reference>
<accession>A0AAE3VIZ5</accession>
<keyword evidence="2" id="KW-0808">Transferase</keyword>
<dbReference type="PANTHER" id="PTHR36836:SF1">
    <property type="entry name" value="COLANIC ACID BIOSYNTHESIS PROTEIN WCAK"/>
    <property type="match status" value="1"/>
</dbReference>
<organism evidence="2 3">
    <name type="scientific">Oligosphaera ethanolica</name>
    <dbReference type="NCBI Taxonomy" id="760260"/>
    <lineage>
        <taxon>Bacteria</taxon>
        <taxon>Pseudomonadati</taxon>
        <taxon>Lentisphaerota</taxon>
        <taxon>Oligosphaeria</taxon>
        <taxon>Oligosphaerales</taxon>
        <taxon>Oligosphaeraceae</taxon>
        <taxon>Oligosphaera</taxon>
    </lineage>
</organism>
<evidence type="ECO:0000313" key="2">
    <source>
        <dbReference type="EMBL" id="MDQ0291275.1"/>
    </source>
</evidence>
<protein>
    <submittedName>
        <fullName evidence="2">Polysaccharide pyruvyl transferase WcaK-like protein</fullName>
    </submittedName>
</protein>
<dbReference type="EMBL" id="JAUSVL010000001">
    <property type="protein sequence ID" value="MDQ0291275.1"/>
    <property type="molecule type" value="Genomic_DNA"/>
</dbReference>
<dbReference type="Proteomes" id="UP001238163">
    <property type="component" value="Unassembled WGS sequence"/>
</dbReference>
<dbReference type="Pfam" id="PF04230">
    <property type="entry name" value="PS_pyruv_trans"/>
    <property type="match status" value="1"/>
</dbReference>
<evidence type="ECO:0000259" key="1">
    <source>
        <dbReference type="Pfam" id="PF04230"/>
    </source>
</evidence>
<feature type="domain" description="Polysaccharide pyruvyl transferase" evidence="1">
    <location>
        <begin position="14"/>
        <end position="327"/>
    </location>
</feature>
<name>A0AAE3VIZ5_9BACT</name>
<gene>
    <name evidence="2" type="ORF">J3R75_003382</name>
</gene>
<dbReference type="RefSeq" id="WP_307263830.1">
    <property type="nucleotide sequence ID" value="NZ_JAUSVL010000001.1"/>
</dbReference>
<dbReference type="PANTHER" id="PTHR36836">
    <property type="entry name" value="COLANIC ACID BIOSYNTHESIS PROTEIN WCAK"/>
    <property type="match status" value="1"/>
</dbReference>
<dbReference type="InterPro" id="IPR007345">
    <property type="entry name" value="Polysacch_pyruvyl_Trfase"/>
</dbReference>
<proteinExistence type="predicted"/>